<dbReference type="Gene3D" id="1.10.1760.20">
    <property type="match status" value="1"/>
</dbReference>
<proteinExistence type="predicted"/>
<evidence type="ECO:0000313" key="3">
    <source>
        <dbReference type="EMBL" id="SUV15552.1"/>
    </source>
</evidence>
<keyword evidence="1" id="KW-1133">Transmembrane helix</keyword>
<dbReference type="GeneID" id="48278544"/>
<keyword evidence="1" id="KW-0472">Membrane</keyword>
<evidence type="ECO:0000313" key="5">
    <source>
        <dbReference type="Proteomes" id="UP000255295"/>
    </source>
</evidence>
<evidence type="ECO:0000256" key="1">
    <source>
        <dbReference type="SAM" id="Phobius"/>
    </source>
</evidence>
<gene>
    <name evidence="2" type="ORF">LS41612_20255</name>
    <name evidence="3" type="ORF">NCTC10338_00620</name>
</gene>
<name>A0A2S0K536_LYSSH</name>
<dbReference type="EMBL" id="UFSZ01000001">
    <property type="protein sequence ID" value="SUV15552.1"/>
    <property type="molecule type" value="Genomic_DNA"/>
</dbReference>
<feature type="transmembrane region" description="Helical" evidence="1">
    <location>
        <begin position="43"/>
        <end position="69"/>
    </location>
</feature>
<organism evidence="2 4">
    <name type="scientific">Lysinibacillus sphaericus</name>
    <name type="common">Bacillus sphaericus</name>
    <dbReference type="NCBI Taxonomy" id="1421"/>
    <lineage>
        <taxon>Bacteria</taxon>
        <taxon>Bacillati</taxon>
        <taxon>Bacillota</taxon>
        <taxon>Bacilli</taxon>
        <taxon>Bacillales</taxon>
        <taxon>Bacillaceae</taxon>
        <taxon>Lysinibacillus</taxon>
    </lineage>
</organism>
<dbReference type="Proteomes" id="UP000255295">
    <property type="component" value="Unassembled WGS sequence"/>
</dbReference>
<protein>
    <submittedName>
        <fullName evidence="2">Protein BioX</fullName>
    </submittedName>
</protein>
<dbReference type="AlphaFoldDB" id="A0A2S0K536"/>
<feature type="transmembrane region" description="Helical" evidence="1">
    <location>
        <begin position="81"/>
        <end position="104"/>
    </location>
</feature>
<reference evidence="3 5" key="2">
    <citation type="submission" date="2018-06" db="EMBL/GenBank/DDBJ databases">
        <authorList>
            <consortium name="Pathogen Informatics"/>
            <person name="Doyle S."/>
        </authorList>
    </citation>
    <scope>NUCLEOTIDE SEQUENCE [LARGE SCALE GENOMIC DNA]</scope>
    <source>
        <strain evidence="3 5">NCTC10338</strain>
    </source>
</reference>
<feature type="transmembrane region" description="Helical" evidence="1">
    <location>
        <begin position="124"/>
        <end position="145"/>
    </location>
</feature>
<sequence>MRKFSTYDLAQISLLACLIIVTGMFKIPTGIPGSEFQLSAPIAVAIAAVFGFKRYFLAGIIASLILFLLGIHSILNVEISIIFRLTVGLIIVLLGTSIPVLVVAGPIGTMVARLGLAFTLGTPFLPLFVLAIPGMVITAVSVYPITKMLYAINKKVAGDHHVRNVL</sequence>
<keyword evidence="1" id="KW-0812">Transmembrane</keyword>
<accession>A0A2S0K536</accession>
<evidence type="ECO:0000313" key="4">
    <source>
        <dbReference type="Proteomes" id="UP000238825"/>
    </source>
</evidence>
<dbReference type="RefSeq" id="WP_024362855.1">
    <property type="nucleotide sequence ID" value="NZ_BJNS01000015.1"/>
</dbReference>
<evidence type="ECO:0000313" key="2">
    <source>
        <dbReference type="EMBL" id="AVK98482.1"/>
    </source>
</evidence>
<reference evidence="2 4" key="1">
    <citation type="submission" date="2017-03" db="EMBL/GenBank/DDBJ databases">
        <title>The whole genome sequencing and assembly of Lysinibacillus sphaericus DSM 28T strain.</title>
        <authorList>
            <person name="Lee Y.-J."/>
            <person name="Yi H."/>
            <person name="Bahn Y.-S."/>
            <person name="Kim J.F."/>
            <person name="Lee D.-W."/>
        </authorList>
    </citation>
    <scope>NUCLEOTIDE SEQUENCE [LARGE SCALE GENOMIC DNA]</scope>
    <source>
        <strain evidence="2 4">DSM 28</strain>
    </source>
</reference>
<dbReference type="EMBL" id="CP019980">
    <property type="protein sequence ID" value="AVK98482.1"/>
    <property type="molecule type" value="Genomic_DNA"/>
</dbReference>
<dbReference type="Proteomes" id="UP000238825">
    <property type="component" value="Chromosome"/>
</dbReference>
<feature type="transmembrane region" description="Helical" evidence="1">
    <location>
        <begin position="12"/>
        <end position="31"/>
    </location>
</feature>